<keyword evidence="1" id="KW-0812">Transmembrane</keyword>
<comment type="caution">
    <text evidence="3">The sequence shown here is derived from an EMBL/GenBank/DDBJ whole genome shotgun (WGS) entry which is preliminary data.</text>
</comment>
<keyword evidence="1" id="KW-0472">Membrane</keyword>
<feature type="domain" description="Low molecular weight protein antigen 6 PH" evidence="2">
    <location>
        <begin position="76"/>
        <end position="146"/>
    </location>
</feature>
<evidence type="ECO:0000259" key="2">
    <source>
        <dbReference type="Pfam" id="PF10756"/>
    </source>
</evidence>
<gene>
    <name evidence="3" type="ORF">GCM10023175_50800</name>
</gene>
<organism evidence="3 4">
    <name type="scientific">Pseudonocardia xishanensis</name>
    <dbReference type="NCBI Taxonomy" id="630995"/>
    <lineage>
        <taxon>Bacteria</taxon>
        <taxon>Bacillati</taxon>
        <taxon>Actinomycetota</taxon>
        <taxon>Actinomycetes</taxon>
        <taxon>Pseudonocardiales</taxon>
        <taxon>Pseudonocardiaceae</taxon>
        <taxon>Pseudonocardia</taxon>
    </lineage>
</organism>
<dbReference type="InterPro" id="IPR019692">
    <property type="entry name" value="CFP-6_PH"/>
</dbReference>
<evidence type="ECO:0000313" key="4">
    <source>
        <dbReference type="Proteomes" id="UP001501598"/>
    </source>
</evidence>
<protein>
    <recommendedName>
        <fullName evidence="2">Low molecular weight protein antigen 6 PH domain-containing protein</fullName>
    </recommendedName>
</protein>
<keyword evidence="4" id="KW-1185">Reference proteome</keyword>
<dbReference type="RefSeq" id="WP_345423592.1">
    <property type="nucleotide sequence ID" value="NZ_BAABGT010000077.1"/>
</dbReference>
<feature type="transmembrane region" description="Helical" evidence="1">
    <location>
        <begin position="59"/>
        <end position="75"/>
    </location>
</feature>
<feature type="transmembrane region" description="Helical" evidence="1">
    <location>
        <begin position="31"/>
        <end position="53"/>
    </location>
</feature>
<name>A0ABP8RYH8_9PSEU</name>
<accession>A0ABP8RYH8</accession>
<reference evidence="4" key="1">
    <citation type="journal article" date="2019" name="Int. J. Syst. Evol. Microbiol.">
        <title>The Global Catalogue of Microorganisms (GCM) 10K type strain sequencing project: providing services to taxonomists for standard genome sequencing and annotation.</title>
        <authorList>
            <consortium name="The Broad Institute Genomics Platform"/>
            <consortium name="The Broad Institute Genome Sequencing Center for Infectious Disease"/>
            <person name="Wu L."/>
            <person name="Ma J."/>
        </authorList>
    </citation>
    <scope>NUCLEOTIDE SEQUENCE [LARGE SCALE GENOMIC DNA]</scope>
    <source>
        <strain evidence="4">JCM 17906</strain>
    </source>
</reference>
<dbReference type="Proteomes" id="UP001501598">
    <property type="component" value="Unassembled WGS sequence"/>
</dbReference>
<evidence type="ECO:0000256" key="1">
    <source>
        <dbReference type="SAM" id="Phobius"/>
    </source>
</evidence>
<sequence length="150" mass="15820">MSGEQKSKPGVAEGRVSAADPVARGEVPARLVFRASPLALAAVAFLLVAAIPFAFGAPWLWLIYVVPLALGYGIVRMRTVVDAESVTARRLFGSRRVPWSEISSLRLGPRTRVGAVLKDGSELPLPTVHVRDLSALAAVSGGRLPDPAGE</sequence>
<dbReference type="Pfam" id="PF10756">
    <property type="entry name" value="bPH_6"/>
    <property type="match status" value="1"/>
</dbReference>
<keyword evidence="1" id="KW-1133">Transmembrane helix</keyword>
<evidence type="ECO:0000313" key="3">
    <source>
        <dbReference type="EMBL" id="GAA4553879.1"/>
    </source>
</evidence>
<dbReference type="EMBL" id="BAABGT010000077">
    <property type="protein sequence ID" value="GAA4553879.1"/>
    <property type="molecule type" value="Genomic_DNA"/>
</dbReference>
<proteinExistence type="predicted"/>